<organism evidence="1">
    <name type="scientific">uncultured Caudovirales phage</name>
    <dbReference type="NCBI Taxonomy" id="2100421"/>
    <lineage>
        <taxon>Viruses</taxon>
        <taxon>Duplodnaviria</taxon>
        <taxon>Heunggongvirae</taxon>
        <taxon>Uroviricota</taxon>
        <taxon>Caudoviricetes</taxon>
        <taxon>Peduoviridae</taxon>
        <taxon>Maltschvirus</taxon>
        <taxon>Maltschvirus maltsch</taxon>
    </lineage>
</organism>
<accession>A0A6J5NNV6</accession>
<evidence type="ECO:0008006" key="2">
    <source>
        <dbReference type="Google" id="ProtNLM"/>
    </source>
</evidence>
<proteinExistence type="predicted"/>
<dbReference type="SUPFAM" id="SSF52374">
    <property type="entry name" value="Nucleotidylyl transferase"/>
    <property type="match status" value="1"/>
</dbReference>
<gene>
    <name evidence="1" type="ORF">UFOVP723_178</name>
</gene>
<name>A0A6J5NNV6_9CAUD</name>
<dbReference type="EMBL" id="LR796697">
    <property type="protein sequence ID" value="CAB4160432.1"/>
    <property type="molecule type" value="Genomic_DNA"/>
</dbReference>
<sequence length="674" mass="75611">MNKITTLFPGGFKPLTGAHLALAERYAQHPDTDRVILLIGPKDRDGITREKTIDIFNLINRNPNITIQPTEFNSPIMAAYEYLFALPTDVQGRFAMAASTKGDDYVRAKDFVPNVDKYKTIGDKKGRKIPSGVDATELNIDIDPLLYKSGEPISASTIRVALANDDYATFRASYPGQNDAEVKNIWQILKGVQESLFSKEWWGKNLQEDIFDIVEGYMDPKTSEKHKHKISKLKKFLDSNFGKPFIYDFADFEKTVYGVPLTEAIQIIKEGGAAGHMAHPYDDHSLSFGDVKEIIARALGGYLDIEAAVTEKTDGQNIQVTYKNNQIGFARNKGTVINPMSVQEIQDKFGGRGPISDAFGNAAEDLAEAFNRVHPETLNGIFKNGRVFANMEIIYPATKNVISYDVAVLQFHNLVEYDEAGNTVQTDLTGGGALQGIIQDANAHLQKTFSFIPPQRIKIGRLEDFEDQQAAFFSEVDQLESRYNLKDTDLVSDYHKAWWADIIREKAQAVGYEIPDSILSLLINRWAFFDKSTSIVAVKKQIDNVDFANWVTEFDKKDFKTYYKQNMEPFESVFLRLGAVVLRNAQNFLAANPSKSAQELKKDLADLIRELQTTNDINSIKKLEHELKRIQRLGGFEAIVPSEGVVFVYGGNTYKLTGAFAPVNQILGVLKYAR</sequence>
<reference evidence="1" key="1">
    <citation type="submission" date="2020-04" db="EMBL/GenBank/DDBJ databases">
        <authorList>
            <person name="Chiriac C."/>
            <person name="Salcher M."/>
            <person name="Ghai R."/>
            <person name="Kavagutti S V."/>
        </authorList>
    </citation>
    <scope>NUCLEOTIDE SEQUENCE</scope>
</reference>
<evidence type="ECO:0000313" key="1">
    <source>
        <dbReference type="EMBL" id="CAB4160432.1"/>
    </source>
</evidence>
<protein>
    <recommendedName>
        <fullName evidence="2">Cytidyltransferase-like domain-containing protein</fullName>
    </recommendedName>
</protein>